<dbReference type="EMBL" id="CAJVPQ010010699">
    <property type="protein sequence ID" value="CAG8723768.1"/>
    <property type="molecule type" value="Genomic_DNA"/>
</dbReference>
<proteinExistence type="predicted"/>
<accession>A0A9N9I762</accession>
<protein>
    <submittedName>
        <fullName evidence="1">1207_t:CDS:1</fullName>
    </submittedName>
</protein>
<keyword evidence="2" id="KW-1185">Reference proteome</keyword>
<sequence length="40" mass="4637">KGGGQPMYVKVVVFVNDGKVLEIVEHYRLCYILYERSYGN</sequence>
<gene>
    <name evidence="1" type="ORF">FCALED_LOCUS14541</name>
</gene>
<organism evidence="1 2">
    <name type="scientific">Funneliformis caledonium</name>
    <dbReference type="NCBI Taxonomy" id="1117310"/>
    <lineage>
        <taxon>Eukaryota</taxon>
        <taxon>Fungi</taxon>
        <taxon>Fungi incertae sedis</taxon>
        <taxon>Mucoromycota</taxon>
        <taxon>Glomeromycotina</taxon>
        <taxon>Glomeromycetes</taxon>
        <taxon>Glomerales</taxon>
        <taxon>Glomeraceae</taxon>
        <taxon>Funneliformis</taxon>
    </lineage>
</organism>
<feature type="non-terminal residue" evidence="1">
    <location>
        <position position="1"/>
    </location>
</feature>
<reference evidence="1" key="1">
    <citation type="submission" date="2021-06" db="EMBL/GenBank/DDBJ databases">
        <authorList>
            <person name="Kallberg Y."/>
            <person name="Tangrot J."/>
            <person name="Rosling A."/>
        </authorList>
    </citation>
    <scope>NUCLEOTIDE SEQUENCE</scope>
    <source>
        <strain evidence="1">UK204</strain>
    </source>
</reference>
<name>A0A9N9I762_9GLOM</name>
<evidence type="ECO:0000313" key="2">
    <source>
        <dbReference type="Proteomes" id="UP000789570"/>
    </source>
</evidence>
<dbReference type="AlphaFoldDB" id="A0A9N9I762"/>
<comment type="caution">
    <text evidence="1">The sequence shown here is derived from an EMBL/GenBank/DDBJ whole genome shotgun (WGS) entry which is preliminary data.</text>
</comment>
<evidence type="ECO:0000313" key="1">
    <source>
        <dbReference type="EMBL" id="CAG8723768.1"/>
    </source>
</evidence>
<dbReference type="Proteomes" id="UP000789570">
    <property type="component" value="Unassembled WGS sequence"/>
</dbReference>